<evidence type="ECO:0000313" key="3">
    <source>
        <dbReference type="Proteomes" id="UP001432027"/>
    </source>
</evidence>
<accession>A0AAV5SCZ0</accession>
<keyword evidence="3" id="KW-1185">Reference proteome</keyword>
<name>A0AAV5SCZ0_9BILA</name>
<organism evidence="2 3">
    <name type="scientific">Pristionchus entomophagus</name>
    <dbReference type="NCBI Taxonomy" id="358040"/>
    <lineage>
        <taxon>Eukaryota</taxon>
        <taxon>Metazoa</taxon>
        <taxon>Ecdysozoa</taxon>
        <taxon>Nematoda</taxon>
        <taxon>Chromadorea</taxon>
        <taxon>Rhabditida</taxon>
        <taxon>Rhabditina</taxon>
        <taxon>Diplogasteromorpha</taxon>
        <taxon>Diplogasteroidea</taxon>
        <taxon>Neodiplogasteridae</taxon>
        <taxon>Pristionchus</taxon>
    </lineage>
</organism>
<feature type="region of interest" description="Disordered" evidence="1">
    <location>
        <begin position="1"/>
        <end position="120"/>
    </location>
</feature>
<evidence type="ECO:0000256" key="1">
    <source>
        <dbReference type="SAM" id="MobiDB-lite"/>
    </source>
</evidence>
<feature type="compositionally biased region" description="Low complexity" evidence="1">
    <location>
        <begin position="90"/>
        <end position="113"/>
    </location>
</feature>
<reference evidence="2" key="1">
    <citation type="submission" date="2023-10" db="EMBL/GenBank/DDBJ databases">
        <title>Genome assembly of Pristionchus species.</title>
        <authorList>
            <person name="Yoshida K."/>
            <person name="Sommer R.J."/>
        </authorList>
    </citation>
    <scope>NUCLEOTIDE SEQUENCE</scope>
    <source>
        <strain evidence="2">RS0144</strain>
    </source>
</reference>
<feature type="compositionally biased region" description="Basic and acidic residues" evidence="1">
    <location>
        <begin position="51"/>
        <end position="66"/>
    </location>
</feature>
<comment type="caution">
    <text evidence="2">The sequence shown here is derived from an EMBL/GenBank/DDBJ whole genome shotgun (WGS) entry which is preliminary data.</text>
</comment>
<feature type="non-terminal residue" evidence="2">
    <location>
        <position position="1"/>
    </location>
</feature>
<proteinExistence type="predicted"/>
<sequence length="120" mass="12853">FAPDAKHLGRGQGRRAGQSGPRGRLHQQHAHPLRSLAPGLPLQPLPHAAQLHRDGGQGQEDPDRAQGRGAGWHLQPAQGHEEGRADGPDQGPLPVQGGRPLPQGGQRLPLLTQWSRHLAQ</sequence>
<gene>
    <name evidence="2" type="ORF">PENTCL1PPCAC_3411</name>
</gene>
<protein>
    <submittedName>
        <fullName evidence="2">Uncharacterized protein</fullName>
    </submittedName>
</protein>
<feature type="compositionally biased region" description="Low complexity" evidence="1">
    <location>
        <begin position="36"/>
        <end position="49"/>
    </location>
</feature>
<evidence type="ECO:0000313" key="2">
    <source>
        <dbReference type="EMBL" id="GMS81236.1"/>
    </source>
</evidence>
<feature type="compositionally biased region" description="Basic residues" evidence="1">
    <location>
        <begin position="23"/>
        <end position="32"/>
    </location>
</feature>
<dbReference type="EMBL" id="BTSX01000001">
    <property type="protein sequence ID" value="GMS81236.1"/>
    <property type="molecule type" value="Genomic_DNA"/>
</dbReference>
<dbReference type="Proteomes" id="UP001432027">
    <property type="component" value="Unassembled WGS sequence"/>
</dbReference>
<dbReference type="AlphaFoldDB" id="A0AAV5SCZ0"/>